<accession>A0A1H1B7X1</accession>
<dbReference type="NCBIfam" id="NF000841">
    <property type="entry name" value="PRK00071.1-4"/>
    <property type="match status" value="1"/>
</dbReference>
<dbReference type="CDD" id="cd02165">
    <property type="entry name" value="NMNAT"/>
    <property type="match status" value="1"/>
</dbReference>
<evidence type="ECO:0000313" key="13">
    <source>
        <dbReference type="Proteomes" id="UP000199444"/>
    </source>
</evidence>
<dbReference type="GO" id="GO:0009435">
    <property type="term" value="P:NAD+ biosynthetic process"/>
    <property type="evidence" value="ECO:0007669"/>
    <property type="project" value="UniProtKB-UniRule"/>
</dbReference>
<dbReference type="EC" id="2.7.7.18" evidence="10"/>
<evidence type="ECO:0000256" key="7">
    <source>
        <dbReference type="ARBA" id="ARBA00022840"/>
    </source>
</evidence>
<reference evidence="12 13" key="1">
    <citation type="submission" date="2016-10" db="EMBL/GenBank/DDBJ databases">
        <authorList>
            <person name="de Groot N.N."/>
        </authorList>
    </citation>
    <scope>NUCLEOTIDE SEQUENCE [LARGE SCALE GENOMIC DNA]</scope>
    <source>
        <strain evidence="12 13">CGMCC 1.10449</strain>
    </source>
</reference>
<dbReference type="UniPathway" id="UPA00253">
    <property type="reaction ID" value="UER00332"/>
</dbReference>
<keyword evidence="8 10" id="KW-0520">NAD</keyword>
<evidence type="ECO:0000256" key="10">
    <source>
        <dbReference type="HAMAP-Rule" id="MF_00244"/>
    </source>
</evidence>
<proteinExistence type="inferred from homology"/>
<feature type="domain" description="Cytidyltransferase-like" evidence="11">
    <location>
        <begin position="6"/>
        <end position="161"/>
    </location>
</feature>
<dbReference type="HAMAP" id="MF_00244">
    <property type="entry name" value="NaMN_adenylyltr"/>
    <property type="match status" value="1"/>
</dbReference>
<evidence type="ECO:0000256" key="9">
    <source>
        <dbReference type="ARBA" id="ARBA00048721"/>
    </source>
</evidence>
<dbReference type="STRING" id="553311.SAMN05216231_1645"/>
<gene>
    <name evidence="10" type="primary">nadD</name>
    <name evidence="12" type="ORF">SAMN05216231_1645</name>
</gene>
<dbReference type="GO" id="GO:0005524">
    <property type="term" value="F:ATP binding"/>
    <property type="evidence" value="ECO:0007669"/>
    <property type="project" value="UniProtKB-KW"/>
</dbReference>
<dbReference type="InterPro" id="IPR014729">
    <property type="entry name" value="Rossmann-like_a/b/a_fold"/>
</dbReference>
<protein>
    <recommendedName>
        <fullName evidence="10">Probable nicotinate-nucleotide adenylyltransferase</fullName>
        <ecNumber evidence="10">2.7.7.18</ecNumber>
    </recommendedName>
    <alternativeName>
        <fullName evidence="10">Deamido-NAD(+) diphosphorylase</fullName>
    </alternativeName>
    <alternativeName>
        <fullName evidence="10">Deamido-NAD(+) pyrophosphorylase</fullName>
    </alternativeName>
    <alternativeName>
        <fullName evidence="10">Nicotinate mononucleotide adenylyltransferase</fullName>
        <shortName evidence="10">NaMN adenylyltransferase</shortName>
    </alternativeName>
</protein>
<dbReference type="Gene3D" id="3.40.50.620">
    <property type="entry name" value="HUPs"/>
    <property type="match status" value="1"/>
</dbReference>
<dbReference type="PANTHER" id="PTHR39321:SF3">
    <property type="entry name" value="PHOSPHOPANTETHEINE ADENYLYLTRANSFERASE"/>
    <property type="match status" value="1"/>
</dbReference>
<keyword evidence="5 10" id="KW-0548">Nucleotidyltransferase</keyword>
<organism evidence="12 13">
    <name type="scientific">Virgibacillus salinus</name>
    <dbReference type="NCBI Taxonomy" id="553311"/>
    <lineage>
        <taxon>Bacteria</taxon>
        <taxon>Bacillati</taxon>
        <taxon>Bacillota</taxon>
        <taxon>Bacilli</taxon>
        <taxon>Bacillales</taxon>
        <taxon>Bacillaceae</taxon>
        <taxon>Virgibacillus</taxon>
    </lineage>
</organism>
<comment type="pathway">
    <text evidence="2 10">Cofactor biosynthesis; NAD(+) biosynthesis; deamido-NAD(+) from nicotinate D-ribonucleotide: step 1/1.</text>
</comment>
<keyword evidence="13" id="KW-1185">Reference proteome</keyword>
<dbReference type="NCBIfam" id="TIGR00125">
    <property type="entry name" value="cyt_tran_rel"/>
    <property type="match status" value="1"/>
</dbReference>
<sequence>MKYIGILGGTFDPPHLGHLIIAEEVRVALKLDEVWFIPSQEPPHKKKAFIGATHRVEMVKRAIDSNPNFKLNTIEVDRLGKSFTFDTMKLLTKDNPNVVFHFIIGADMVEYLPNWKNIDELLNMVKFVGVKRQGYKLNSEYPIIEVDVPLIEISSTKIKERLTNNKSVRYRLPGSVEDYIKEKQLYEKRGCD</sequence>
<evidence type="ECO:0000259" key="11">
    <source>
        <dbReference type="Pfam" id="PF01467"/>
    </source>
</evidence>
<evidence type="ECO:0000256" key="6">
    <source>
        <dbReference type="ARBA" id="ARBA00022741"/>
    </source>
</evidence>
<keyword evidence="7 10" id="KW-0067">ATP-binding</keyword>
<comment type="similarity">
    <text evidence="10">Belongs to the NadD family.</text>
</comment>
<dbReference type="InterPro" id="IPR004821">
    <property type="entry name" value="Cyt_trans-like"/>
</dbReference>
<dbReference type="GO" id="GO:0004515">
    <property type="term" value="F:nicotinate-nucleotide adenylyltransferase activity"/>
    <property type="evidence" value="ECO:0007669"/>
    <property type="project" value="UniProtKB-UniRule"/>
</dbReference>
<dbReference type="PANTHER" id="PTHR39321">
    <property type="entry name" value="NICOTINATE-NUCLEOTIDE ADENYLYLTRANSFERASE-RELATED"/>
    <property type="match status" value="1"/>
</dbReference>
<dbReference type="Pfam" id="PF01467">
    <property type="entry name" value="CTP_transf_like"/>
    <property type="match status" value="1"/>
</dbReference>
<evidence type="ECO:0000256" key="5">
    <source>
        <dbReference type="ARBA" id="ARBA00022695"/>
    </source>
</evidence>
<dbReference type="EMBL" id="FNKD01000002">
    <property type="protein sequence ID" value="SDQ48078.1"/>
    <property type="molecule type" value="Genomic_DNA"/>
</dbReference>
<dbReference type="SUPFAM" id="SSF52374">
    <property type="entry name" value="Nucleotidylyl transferase"/>
    <property type="match status" value="1"/>
</dbReference>
<dbReference type="NCBIfam" id="TIGR00482">
    <property type="entry name" value="nicotinate (nicotinamide) nucleotide adenylyltransferase"/>
    <property type="match status" value="1"/>
</dbReference>
<evidence type="ECO:0000256" key="2">
    <source>
        <dbReference type="ARBA" id="ARBA00005019"/>
    </source>
</evidence>
<evidence type="ECO:0000256" key="3">
    <source>
        <dbReference type="ARBA" id="ARBA00022642"/>
    </source>
</evidence>
<dbReference type="AlphaFoldDB" id="A0A1H1B7X1"/>
<evidence type="ECO:0000256" key="1">
    <source>
        <dbReference type="ARBA" id="ARBA00002324"/>
    </source>
</evidence>
<dbReference type="Proteomes" id="UP000199444">
    <property type="component" value="Unassembled WGS sequence"/>
</dbReference>
<dbReference type="InterPro" id="IPR005248">
    <property type="entry name" value="NadD/NMNAT"/>
</dbReference>
<keyword evidence="4 10" id="KW-0808">Transferase</keyword>
<comment type="catalytic activity">
    <reaction evidence="9 10">
        <text>nicotinate beta-D-ribonucleotide + ATP + H(+) = deamido-NAD(+) + diphosphate</text>
        <dbReference type="Rhea" id="RHEA:22860"/>
        <dbReference type="ChEBI" id="CHEBI:15378"/>
        <dbReference type="ChEBI" id="CHEBI:30616"/>
        <dbReference type="ChEBI" id="CHEBI:33019"/>
        <dbReference type="ChEBI" id="CHEBI:57502"/>
        <dbReference type="ChEBI" id="CHEBI:58437"/>
        <dbReference type="EC" id="2.7.7.18"/>
    </reaction>
</comment>
<keyword evidence="6 10" id="KW-0547">Nucleotide-binding</keyword>
<keyword evidence="3 10" id="KW-0662">Pyridine nucleotide biosynthesis</keyword>
<name>A0A1H1B7X1_9BACI</name>
<comment type="function">
    <text evidence="1 10">Catalyzes the reversible adenylation of nicotinate mononucleotide (NaMN) to nicotinic acid adenine dinucleotide (NaAD).</text>
</comment>
<evidence type="ECO:0000256" key="4">
    <source>
        <dbReference type="ARBA" id="ARBA00022679"/>
    </source>
</evidence>
<dbReference type="RefSeq" id="WP_092492498.1">
    <property type="nucleotide sequence ID" value="NZ_FNKD01000002.1"/>
</dbReference>
<evidence type="ECO:0000256" key="8">
    <source>
        <dbReference type="ARBA" id="ARBA00023027"/>
    </source>
</evidence>
<evidence type="ECO:0000313" key="12">
    <source>
        <dbReference type="EMBL" id="SDQ48078.1"/>
    </source>
</evidence>
<dbReference type="NCBIfam" id="NF000840">
    <property type="entry name" value="PRK00071.1-3"/>
    <property type="match status" value="1"/>
</dbReference>